<proteinExistence type="predicted"/>
<dbReference type="Proteomes" id="UP000007813">
    <property type="component" value="Unassembled WGS sequence"/>
</dbReference>
<evidence type="ECO:0000313" key="2">
    <source>
        <dbReference type="Proteomes" id="UP000007813"/>
    </source>
</evidence>
<protein>
    <submittedName>
        <fullName evidence="1">Uncharacterized protein</fullName>
    </submittedName>
</protein>
<accession>J2ZBA3</accession>
<gene>
    <name evidence="1" type="ORF">HSB1_33520</name>
</gene>
<dbReference type="AlphaFoldDB" id="J2ZBA3"/>
<organism evidence="1 2">
    <name type="scientific">Halogranum salarium B-1</name>
    <dbReference type="NCBI Taxonomy" id="1210908"/>
    <lineage>
        <taxon>Archaea</taxon>
        <taxon>Methanobacteriati</taxon>
        <taxon>Methanobacteriota</taxon>
        <taxon>Stenosarchaea group</taxon>
        <taxon>Halobacteria</taxon>
        <taxon>Halobacteriales</taxon>
        <taxon>Haloferacaceae</taxon>
    </lineage>
</organism>
<comment type="caution">
    <text evidence="1">The sequence shown here is derived from an EMBL/GenBank/DDBJ whole genome shotgun (WGS) entry which is preliminary data.</text>
</comment>
<dbReference type="EMBL" id="ALJD01000009">
    <property type="protein sequence ID" value="EJN57935.1"/>
    <property type="molecule type" value="Genomic_DNA"/>
</dbReference>
<reference evidence="1 2" key="1">
    <citation type="journal article" date="2012" name="J. Bacteriol.">
        <title>Draft Genome Sequence of the Extremely Halophilic Archaeon Halogranum salarium B-1T.</title>
        <authorList>
            <person name="Kim K.K."/>
            <person name="Lee K.C."/>
            <person name="Lee J.S."/>
        </authorList>
    </citation>
    <scope>NUCLEOTIDE SEQUENCE [LARGE SCALE GENOMIC DNA]</scope>
    <source>
        <strain evidence="1 2">B-1</strain>
    </source>
</reference>
<evidence type="ECO:0000313" key="1">
    <source>
        <dbReference type="EMBL" id="EJN57935.1"/>
    </source>
</evidence>
<sequence length="40" mass="4509">MLTTAEGGVEAGNWPPRRRDIEMGDARLKRFAYGYFDCSA</sequence>
<name>J2ZBA3_9EURY</name>